<evidence type="ECO:0000313" key="8">
    <source>
        <dbReference type="EMBL" id="KXJ91283.1"/>
    </source>
</evidence>
<proteinExistence type="predicted"/>
<sequence length="190" mass="20957">MASSQYLPSAAAVLAPVHLLSYSSLLGMQLWQSFAVTKITHKALPKSAFTTLSKRIFRVYFLSQAALVLITASTAVPPQSPSSSTSSTRTWFITFAVMTVSSVLNLLLCEPQARQAMIDRTHQETRDGLNKTGPPPPHNSDLLDLPTAEMQAANRRFRRTHFMCMHLNLVTLGATLFWGWKLSRALAVAI</sequence>
<dbReference type="InterPro" id="IPR025423">
    <property type="entry name" value="TMEM205-like"/>
</dbReference>
<comment type="subcellular location">
    <subcellularLocation>
        <location evidence="1">Membrane</location>
    </subcellularLocation>
</comment>
<protein>
    <recommendedName>
        <fullName evidence="7">TMEM205-like domain-containing protein</fullName>
    </recommendedName>
</protein>
<evidence type="ECO:0000313" key="9">
    <source>
        <dbReference type="Proteomes" id="UP000070501"/>
    </source>
</evidence>
<dbReference type="GO" id="GO:0016020">
    <property type="term" value="C:membrane"/>
    <property type="evidence" value="ECO:0007669"/>
    <property type="project" value="UniProtKB-SubCell"/>
</dbReference>
<keyword evidence="4 6" id="KW-0472">Membrane</keyword>
<feature type="region of interest" description="Disordered" evidence="5">
    <location>
        <begin position="121"/>
        <end position="143"/>
    </location>
</feature>
<dbReference type="EMBL" id="KQ964250">
    <property type="protein sequence ID" value="KXJ91283.1"/>
    <property type="molecule type" value="Genomic_DNA"/>
</dbReference>
<dbReference type="InParanoid" id="A0A136J2G8"/>
<dbReference type="OrthoDB" id="1641132at2759"/>
<feature type="transmembrane region" description="Helical" evidence="6">
    <location>
        <begin position="160"/>
        <end position="180"/>
    </location>
</feature>
<feature type="transmembrane region" description="Helical" evidence="6">
    <location>
        <begin position="12"/>
        <end position="36"/>
    </location>
</feature>
<organism evidence="8 9">
    <name type="scientific">Microdochium bolleyi</name>
    <dbReference type="NCBI Taxonomy" id="196109"/>
    <lineage>
        <taxon>Eukaryota</taxon>
        <taxon>Fungi</taxon>
        <taxon>Dikarya</taxon>
        <taxon>Ascomycota</taxon>
        <taxon>Pezizomycotina</taxon>
        <taxon>Sordariomycetes</taxon>
        <taxon>Xylariomycetidae</taxon>
        <taxon>Xylariales</taxon>
        <taxon>Microdochiaceae</taxon>
        <taxon>Microdochium</taxon>
    </lineage>
</organism>
<name>A0A136J2G8_9PEZI</name>
<evidence type="ECO:0000259" key="7">
    <source>
        <dbReference type="Pfam" id="PF13664"/>
    </source>
</evidence>
<evidence type="ECO:0000256" key="5">
    <source>
        <dbReference type="SAM" id="MobiDB-lite"/>
    </source>
</evidence>
<evidence type="ECO:0000256" key="2">
    <source>
        <dbReference type="ARBA" id="ARBA00022692"/>
    </source>
</evidence>
<feature type="transmembrane region" description="Helical" evidence="6">
    <location>
        <begin position="57"/>
        <end position="76"/>
    </location>
</feature>
<evidence type="ECO:0000256" key="4">
    <source>
        <dbReference type="ARBA" id="ARBA00023136"/>
    </source>
</evidence>
<gene>
    <name evidence="8" type="ORF">Micbo1qcDRAFT_225112</name>
</gene>
<dbReference type="Pfam" id="PF13664">
    <property type="entry name" value="DUF4149"/>
    <property type="match status" value="1"/>
</dbReference>
<keyword evidence="2 6" id="KW-0812">Transmembrane</keyword>
<evidence type="ECO:0000256" key="3">
    <source>
        <dbReference type="ARBA" id="ARBA00022989"/>
    </source>
</evidence>
<evidence type="ECO:0000256" key="6">
    <source>
        <dbReference type="SAM" id="Phobius"/>
    </source>
</evidence>
<keyword evidence="3 6" id="KW-1133">Transmembrane helix</keyword>
<dbReference type="AlphaFoldDB" id="A0A136J2G8"/>
<feature type="transmembrane region" description="Helical" evidence="6">
    <location>
        <begin position="88"/>
        <end position="108"/>
    </location>
</feature>
<feature type="domain" description="TMEM205-like" evidence="7">
    <location>
        <begin position="20"/>
        <end position="121"/>
    </location>
</feature>
<dbReference type="PANTHER" id="PTHR23241:SF102">
    <property type="entry name" value="LD23009P"/>
    <property type="match status" value="1"/>
</dbReference>
<dbReference type="PANTHER" id="PTHR23241">
    <property type="entry name" value="LATE EMBRYOGENESIS ABUNDANT PLANTS LEA-RELATED"/>
    <property type="match status" value="1"/>
</dbReference>
<dbReference type="Proteomes" id="UP000070501">
    <property type="component" value="Unassembled WGS sequence"/>
</dbReference>
<reference evidence="9" key="1">
    <citation type="submission" date="2016-02" db="EMBL/GenBank/DDBJ databases">
        <title>Draft genome sequence of Microdochium bolleyi, a fungal endophyte of beachgrass.</title>
        <authorList>
            <consortium name="DOE Joint Genome Institute"/>
            <person name="David A.S."/>
            <person name="May G."/>
            <person name="Haridas S."/>
            <person name="Lim J."/>
            <person name="Wang M."/>
            <person name="Labutti K."/>
            <person name="Lipzen A."/>
            <person name="Barry K."/>
            <person name="Grigoriev I.V."/>
        </authorList>
    </citation>
    <scope>NUCLEOTIDE SEQUENCE [LARGE SCALE GENOMIC DNA]</scope>
    <source>
        <strain evidence="9">J235TASD1</strain>
    </source>
</reference>
<evidence type="ECO:0000256" key="1">
    <source>
        <dbReference type="ARBA" id="ARBA00004370"/>
    </source>
</evidence>
<accession>A0A136J2G8</accession>
<keyword evidence="9" id="KW-1185">Reference proteome</keyword>
<dbReference type="InterPro" id="IPR053009">
    <property type="entry name" value="Xanthocillin_Biosynth-Assoc"/>
</dbReference>